<keyword evidence="7" id="KW-1185">Reference proteome</keyword>
<feature type="domain" description="Alcohol dehydrogenase iron-type/glycerol dehydrogenase GldA" evidence="4">
    <location>
        <begin position="18"/>
        <end position="192"/>
    </location>
</feature>
<comment type="similarity">
    <text evidence="1">Belongs to the iron-containing alcohol dehydrogenase family.</text>
</comment>
<organism evidence="6 7">
    <name type="scientific">Crassaminicella indica</name>
    <dbReference type="NCBI Taxonomy" id="2855394"/>
    <lineage>
        <taxon>Bacteria</taxon>
        <taxon>Bacillati</taxon>
        <taxon>Bacillota</taxon>
        <taxon>Clostridia</taxon>
        <taxon>Eubacteriales</taxon>
        <taxon>Clostridiaceae</taxon>
        <taxon>Crassaminicella</taxon>
    </lineage>
</organism>
<dbReference type="InterPro" id="IPR018211">
    <property type="entry name" value="ADH_Fe_CS"/>
</dbReference>
<dbReference type="InterPro" id="IPR056798">
    <property type="entry name" value="ADH_Fe_C"/>
</dbReference>
<dbReference type="InterPro" id="IPR039697">
    <property type="entry name" value="Alcohol_dehydrogenase_Fe"/>
</dbReference>
<evidence type="ECO:0000259" key="4">
    <source>
        <dbReference type="Pfam" id="PF00465"/>
    </source>
</evidence>
<dbReference type="PANTHER" id="PTHR11496:SF102">
    <property type="entry name" value="ALCOHOL DEHYDROGENASE 4"/>
    <property type="match status" value="1"/>
</dbReference>
<evidence type="ECO:0000256" key="3">
    <source>
        <dbReference type="ARBA" id="ARBA00023027"/>
    </source>
</evidence>
<dbReference type="Proteomes" id="UP000886818">
    <property type="component" value="Chromosome"/>
</dbReference>
<dbReference type="Pfam" id="PF25137">
    <property type="entry name" value="ADH_Fe_C"/>
    <property type="match status" value="1"/>
</dbReference>
<accession>A0ABX8RBU9</accession>
<dbReference type="CDD" id="cd08186">
    <property type="entry name" value="Fe-ADH-like"/>
    <property type="match status" value="1"/>
</dbReference>
<evidence type="ECO:0000313" key="7">
    <source>
        <dbReference type="Proteomes" id="UP000886818"/>
    </source>
</evidence>
<dbReference type="Pfam" id="PF00465">
    <property type="entry name" value="Fe-ADH"/>
    <property type="match status" value="1"/>
</dbReference>
<gene>
    <name evidence="6" type="ORF">KVH43_08310</name>
</gene>
<evidence type="ECO:0000256" key="2">
    <source>
        <dbReference type="ARBA" id="ARBA00023002"/>
    </source>
</evidence>
<dbReference type="PROSITE" id="PS00913">
    <property type="entry name" value="ADH_IRON_1"/>
    <property type="match status" value="1"/>
</dbReference>
<evidence type="ECO:0000259" key="5">
    <source>
        <dbReference type="Pfam" id="PF25137"/>
    </source>
</evidence>
<evidence type="ECO:0000313" key="6">
    <source>
        <dbReference type="EMBL" id="QXM05390.1"/>
    </source>
</evidence>
<feature type="domain" description="Fe-containing alcohol dehydrogenase-like C-terminal" evidence="5">
    <location>
        <begin position="203"/>
        <end position="400"/>
    </location>
</feature>
<dbReference type="EMBL" id="CP078093">
    <property type="protein sequence ID" value="QXM05390.1"/>
    <property type="molecule type" value="Genomic_DNA"/>
</dbReference>
<reference evidence="6" key="1">
    <citation type="submission" date="2021-07" db="EMBL/GenBank/DDBJ databases">
        <title>Complete genome sequence of Crassaminicella sp. 143-21, isolated from a deep-sea hydrothermal vent.</title>
        <authorList>
            <person name="Li X."/>
        </authorList>
    </citation>
    <scope>NUCLEOTIDE SEQUENCE</scope>
    <source>
        <strain evidence="6">143-21</strain>
    </source>
</reference>
<keyword evidence="2" id="KW-0560">Oxidoreductase</keyword>
<evidence type="ECO:0000256" key="1">
    <source>
        <dbReference type="ARBA" id="ARBA00007358"/>
    </source>
</evidence>
<sequence length="401" mass="43849">MWEKTMPINEVRELRGKTSIFLGAGAIEKIFDIAKEIREKGIDKVAIVTGKSSYIKCGAWHYVEKALKENYIEFVLYNKVTPNPLSTQVDEATKMAIELGAKAVIGIGGGSPIDTAKSVAIMTLYKEYTTADLYEYKFTPTKALPVIAINTTHGTGTEADRFAVVSVLEGGKEYKPAIAYDFSYPIYSIDDPKLMVSLPKSQTAYTSIDAINHVVEACTTAVTTPYSVMLAKETVRLMAKYLPVALENGEDLEARYYLTYASTIAGICFDNGMLHLTHALEHPLSAIKPDLAHGLGLAMLLPAVVRNIYPARAEVLADVLSPIVPELKGTKEEAEKAATGVKEWLATVGVKETLTDLGFKEEDIKKLVELAFTTPSLDLLLGCSPIPATKELVEKVYRESL</sequence>
<protein>
    <submittedName>
        <fullName evidence="6">Iron-containing alcohol dehydrogenase</fullName>
    </submittedName>
</protein>
<dbReference type="InterPro" id="IPR001670">
    <property type="entry name" value="ADH_Fe/GldA"/>
</dbReference>
<dbReference type="InterPro" id="IPR045910">
    <property type="entry name" value="AdhA-like"/>
</dbReference>
<name>A0ABX8RBU9_9CLOT</name>
<proteinExistence type="inferred from homology"/>
<dbReference type="RefSeq" id="WP_218282089.1">
    <property type="nucleotide sequence ID" value="NZ_CP078093.1"/>
</dbReference>
<dbReference type="PANTHER" id="PTHR11496">
    <property type="entry name" value="ALCOHOL DEHYDROGENASE"/>
    <property type="match status" value="1"/>
</dbReference>
<keyword evidence="3" id="KW-0520">NAD</keyword>